<evidence type="ECO:0000313" key="14">
    <source>
        <dbReference type="EMBL" id="KAJ1982682.1"/>
    </source>
</evidence>
<accession>A0A9W8B834</accession>
<keyword evidence="6 14" id="KW-0347">Helicase</keyword>
<evidence type="ECO:0000256" key="1">
    <source>
        <dbReference type="ARBA" id="ARBA00004123"/>
    </source>
</evidence>
<keyword evidence="8" id="KW-0158">Chromosome</keyword>
<sequence>NVVTVNVVDIGATAAHRLHAPPSESYDASGPFTHQYQVALYLLETFIVGQILQKRKCSVLSTFLCGSEITDNFMSNAVPSGYRHIQCLHGVEAANWSHVAALRETAAPTERTADLLDTLILAIDEIVRHCGTRKFQKRICLFVTNTTPIQQADSIIVIEKLVQSAIQVDVVGVDLDAMPCQLDLAQAMEHLQSNRTIPTRDYLELLARVSGGLFRTSNQILHNPAQLLWPTLRPVAKRNTHLILRSESFADKPAHRLPIKLYARAVLWSKPTVPHILPAAPNDPIEYVSTTQVQPLDTAYQPGSPIPDPPCLLYSRRMYYLGTTLVPLLPEDTVASIPPSLEAGMHILGFFPQTQIQPELISDNTVYVASPDDPIFMALVGALRDTESAALVGYALPDGSALHVGALFPDVQAPDYLYYTRLPFAEEWRPATLPIPTTTASAATPNEAPDDLDDLAAALIDTTQLGPRSLGKDGRPTPGFLHPGCHYLNQVLAHKALSDQNTLPMPSPNLIAQFRLQQQDAPAVQAVLGRLATVMRQPEPSSTTSVHTPIP</sequence>
<dbReference type="EMBL" id="JANBQB010000082">
    <property type="protein sequence ID" value="KAJ1982682.1"/>
    <property type="molecule type" value="Genomic_DNA"/>
</dbReference>
<dbReference type="InterPro" id="IPR005161">
    <property type="entry name" value="Ku_N"/>
</dbReference>
<dbReference type="GO" id="GO:0043564">
    <property type="term" value="C:Ku70:Ku80 complex"/>
    <property type="evidence" value="ECO:0007669"/>
    <property type="project" value="TreeGrafter"/>
</dbReference>
<keyword evidence="9" id="KW-0238">DNA-binding</keyword>
<dbReference type="Pfam" id="PF03731">
    <property type="entry name" value="Ku_N"/>
    <property type="match status" value="1"/>
</dbReference>
<evidence type="ECO:0000259" key="13">
    <source>
        <dbReference type="SMART" id="SM00559"/>
    </source>
</evidence>
<comment type="caution">
    <text evidence="14">The sequence shown here is derived from an EMBL/GenBank/DDBJ whole genome shotgun (WGS) entry which is preliminary data.</text>
</comment>
<keyword evidence="10" id="KW-0233">DNA recombination</keyword>
<dbReference type="AlphaFoldDB" id="A0A9W8B834"/>
<evidence type="ECO:0000256" key="12">
    <source>
        <dbReference type="ARBA" id="ARBA00023242"/>
    </source>
</evidence>
<evidence type="ECO:0000256" key="5">
    <source>
        <dbReference type="ARBA" id="ARBA00022801"/>
    </source>
</evidence>
<evidence type="ECO:0000256" key="7">
    <source>
        <dbReference type="ARBA" id="ARBA00022840"/>
    </source>
</evidence>
<dbReference type="Proteomes" id="UP001151582">
    <property type="component" value="Unassembled WGS sequence"/>
</dbReference>
<dbReference type="InterPro" id="IPR036465">
    <property type="entry name" value="vWFA_dom_sf"/>
</dbReference>
<dbReference type="PANTHER" id="PTHR12604">
    <property type="entry name" value="KU AUTOANTIGEN DNA HELICASE"/>
    <property type="match status" value="1"/>
</dbReference>
<dbReference type="GO" id="GO:0006310">
    <property type="term" value="P:DNA recombination"/>
    <property type="evidence" value="ECO:0007669"/>
    <property type="project" value="UniProtKB-KW"/>
</dbReference>
<dbReference type="GO" id="GO:0005524">
    <property type="term" value="F:ATP binding"/>
    <property type="evidence" value="ECO:0007669"/>
    <property type="project" value="UniProtKB-KW"/>
</dbReference>
<keyword evidence="7" id="KW-0067">ATP-binding</keyword>
<feature type="non-terminal residue" evidence="14">
    <location>
        <position position="1"/>
    </location>
</feature>
<evidence type="ECO:0000256" key="3">
    <source>
        <dbReference type="ARBA" id="ARBA00022741"/>
    </source>
</evidence>
<dbReference type="GO" id="GO:0042162">
    <property type="term" value="F:telomeric DNA binding"/>
    <property type="evidence" value="ECO:0007669"/>
    <property type="project" value="TreeGrafter"/>
</dbReference>
<dbReference type="GO" id="GO:0004386">
    <property type="term" value="F:helicase activity"/>
    <property type="evidence" value="ECO:0007669"/>
    <property type="project" value="UniProtKB-KW"/>
</dbReference>
<name>A0A9W8B834_9FUNG</name>
<dbReference type="PANTHER" id="PTHR12604:SF4">
    <property type="entry name" value="X-RAY REPAIR CROSS-COMPLEMENTING PROTEIN 5"/>
    <property type="match status" value="1"/>
</dbReference>
<evidence type="ECO:0000313" key="15">
    <source>
        <dbReference type="Proteomes" id="UP001151582"/>
    </source>
</evidence>
<organism evidence="14 15">
    <name type="scientific">Dimargaris verticillata</name>
    <dbReference type="NCBI Taxonomy" id="2761393"/>
    <lineage>
        <taxon>Eukaryota</taxon>
        <taxon>Fungi</taxon>
        <taxon>Fungi incertae sedis</taxon>
        <taxon>Zoopagomycota</taxon>
        <taxon>Kickxellomycotina</taxon>
        <taxon>Dimargaritomycetes</taxon>
        <taxon>Dimargaritales</taxon>
        <taxon>Dimargaritaceae</taxon>
        <taxon>Dimargaris</taxon>
    </lineage>
</organism>
<keyword evidence="4" id="KW-0227">DNA damage</keyword>
<dbReference type="GO" id="GO:0006303">
    <property type="term" value="P:double-strand break repair via nonhomologous end joining"/>
    <property type="evidence" value="ECO:0007669"/>
    <property type="project" value="InterPro"/>
</dbReference>
<keyword evidence="8" id="KW-0779">Telomere</keyword>
<dbReference type="GO" id="GO:0016787">
    <property type="term" value="F:hydrolase activity"/>
    <property type="evidence" value="ECO:0007669"/>
    <property type="project" value="UniProtKB-KW"/>
</dbReference>
<gene>
    <name evidence="14" type="primary">YKU80</name>
    <name evidence="14" type="ORF">H4R34_001619</name>
</gene>
<dbReference type="InterPro" id="IPR016194">
    <property type="entry name" value="SPOC-like_C_dom_sf"/>
</dbReference>
<dbReference type="Gene3D" id="2.40.290.10">
    <property type="match status" value="1"/>
</dbReference>
<dbReference type="GO" id="GO:0000723">
    <property type="term" value="P:telomere maintenance"/>
    <property type="evidence" value="ECO:0007669"/>
    <property type="project" value="TreeGrafter"/>
</dbReference>
<comment type="subcellular location">
    <subcellularLocation>
        <location evidence="2">Chromosome</location>
        <location evidence="2">Telomere</location>
    </subcellularLocation>
    <subcellularLocation>
        <location evidence="1">Nucleus</location>
    </subcellularLocation>
</comment>
<dbReference type="SMART" id="SM00559">
    <property type="entry name" value="Ku78"/>
    <property type="match status" value="1"/>
</dbReference>
<dbReference type="SUPFAM" id="SSF53300">
    <property type="entry name" value="vWA-like"/>
    <property type="match status" value="1"/>
</dbReference>
<dbReference type="InterPro" id="IPR006164">
    <property type="entry name" value="DNA_bd_Ku70/Ku80"/>
</dbReference>
<keyword evidence="5" id="KW-0378">Hydrolase</keyword>
<dbReference type="GO" id="GO:0003690">
    <property type="term" value="F:double-stranded DNA binding"/>
    <property type="evidence" value="ECO:0007669"/>
    <property type="project" value="TreeGrafter"/>
</dbReference>
<evidence type="ECO:0000256" key="9">
    <source>
        <dbReference type="ARBA" id="ARBA00023125"/>
    </source>
</evidence>
<dbReference type="GO" id="GO:0000781">
    <property type="term" value="C:chromosome, telomeric region"/>
    <property type="evidence" value="ECO:0007669"/>
    <property type="project" value="UniProtKB-SubCell"/>
</dbReference>
<keyword evidence="12" id="KW-0539">Nucleus</keyword>
<dbReference type="Gene3D" id="3.40.50.410">
    <property type="entry name" value="von Willebrand factor, type A domain"/>
    <property type="match status" value="1"/>
</dbReference>
<evidence type="ECO:0000256" key="6">
    <source>
        <dbReference type="ARBA" id="ARBA00022806"/>
    </source>
</evidence>
<dbReference type="SUPFAM" id="SSF100939">
    <property type="entry name" value="SPOC domain-like"/>
    <property type="match status" value="1"/>
</dbReference>
<keyword evidence="11" id="KW-0234">DNA repair</keyword>
<evidence type="ECO:0000256" key="11">
    <source>
        <dbReference type="ARBA" id="ARBA00023204"/>
    </source>
</evidence>
<keyword evidence="3" id="KW-0547">Nucleotide-binding</keyword>
<feature type="domain" description="Ku" evidence="13">
    <location>
        <begin position="309"/>
        <end position="439"/>
    </location>
</feature>
<proteinExistence type="predicted"/>
<evidence type="ECO:0000256" key="2">
    <source>
        <dbReference type="ARBA" id="ARBA00004574"/>
    </source>
</evidence>
<keyword evidence="15" id="KW-1185">Reference proteome</keyword>
<evidence type="ECO:0000256" key="8">
    <source>
        <dbReference type="ARBA" id="ARBA00022895"/>
    </source>
</evidence>
<evidence type="ECO:0000256" key="4">
    <source>
        <dbReference type="ARBA" id="ARBA00022763"/>
    </source>
</evidence>
<protein>
    <submittedName>
        <fullName evidence="14">ATP-dependent DNA helicase yku80</fullName>
    </submittedName>
</protein>
<reference evidence="14" key="1">
    <citation type="submission" date="2022-07" db="EMBL/GenBank/DDBJ databases">
        <title>Phylogenomic reconstructions and comparative analyses of Kickxellomycotina fungi.</title>
        <authorList>
            <person name="Reynolds N.K."/>
            <person name="Stajich J.E."/>
            <person name="Barry K."/>
            <person name="Grigoriev I.V."/>
            <person name="Crous P."/>
            <person name="Smith M.E."/>
        </authorList>
    </citation>
    <scope>NUCLEOTIDE SEQUENCE</scope>
    <source>
        <strain evidence="14">RSA 567</strain>
    </source>
</reference>
<dbReference type="OrthoDB" id="30826at2759"/>
<dbReference type="Pfam" id="PF02735">
    <property type="entry name" value="Ku"/>
    <property type="match status" value="1"/>
</dbReference>
<evidence type="ECO:0000256" key="10">
    <source>
        <dbReference type="ARBA" id="ARBA00023172"/>
    </source>
</evidence>